<organism evidence="2 3">
    <name type="scientific">Neolewinella aurantiaca</name>
    <dbReference type="NCBI Taxonomy" id="2602767"/>
    <lineage>
        <taxon>Bacteria</taxon>
        <taxon>Pseudomonadati</taxon>
        <taxon>Bacteroidota</taxon>
        <taxon>Saprospiria</taxon>
        <taxon>Saprospirales</taxon>
        <taxon>Lewinellaceae</taxon>
        <taxon>Neolewinella</taxon>
    </lineage>
</organism>
<proteinExistence type="predicted"/>
<sequence length="118" mass="13421">MVSFTEEETDELELNERFTQKEQNLNIDIDSDNNDRTSLFPNPVSVGQPITLKVNKNLLKKKGYTPIIISDINGRVVLNSRIQNIVTTLNLDDVVSKGYYIIQVVGDNEVNKIPFIVR</sequence>
<name>A0A5C7FCL0_9BACT</name>
<dbReference type="InterPro" id="IPR026444">
    <property type="entry name" value="Secre_tail"/>
</dbReference>
<gene>
    <name evidence="2" type="ORF">FUA23_21875</name>
</gene>
<evidence type="ECO:0000259" key="1">
    <source>
        <dbReference type="Pfam" id="PF18962"/>
    </source>
</evidence>
<dbReference type="Pfam" id="PF18962">
    <property type="entry name" value="Por_Secre_tail"/>
    <property type="match status" value="1"/>
</dbReference>
<dbReference type="RefSeq" id="WP_147932912.1">
    <property type="nucleotide sequence ID" value="NZ_VOXD01000072.1"/>
</dbReference>
<evidence type="ECO:0000313" key="2">
    <source>
        <dbReference type="EMBL" id="TXF82105.1"/>
    </source>
</evidence>
<dbReference type="AlphaFoldDB" id="A0A5C7FCL0"/>
<feature type="domain" description="Secretion system C-terminal sorting" evidence="1">
    <location>
        <begin position="39"/>
        <end position="109"/>
    </location>
</feature>
<dbReference type="NCBIfam" id="TIGR04183">
    <property type="entry name" value="Por_Secre_tail"/>
    <property type="match status" value="1"/>
</dbReference>
<dbReference type="EMBL" id="VOXD01000072">
    <property type="protein sequence ID" value="TXF82105.1"/>
    <property type="molecule type" value="Genomic_DNA"/>
</dbReference>
<dbReference type="Proteomes" id="UP000321907">
    <property type="component" value="Unassembled WGS sequence"/>
</dbReference>
<evidence type="ECO:0000313" key="3">
    <source>
        <dbReference type="Proteomes" id="UP000321907"/>
    </source>
</evidence>
<comment type="caution">
    <text evidence="2">The sequence shown here is derived from an EMBL/GenBank/DDBJ whole genome shotgun (WGS) entry which is preliminary data.</text>
</comment>
<accession>A0A5C7FCL0</accession>
<reference evidence="2 3" key="1">
    <citation type="submission" date="2019-08" db="EMBL/GenBank/DDBJ databases">
        <title>Lewinella sp. strain SSH13 Genome sequencing and assembly.</title>
        <authorList>
            <person name="Kim I."/>
        </authorList>
    </citation>
    <scope>NUCLEOTIDE SEQUENCE [LARGE SCALE GENOMIC DNA]</scope>
    <source>
        <strain evidence="2 3">SSH13</strain>
    </source>
</reference>
<protein>
    <submittedName>
        <fullName evidence="2">T9SS type A sorting domain-containing protein</fullName>
    </submittedName>
</protein>
<keyword evidence="3" id="KW-1185">Reference proteome</keyword>